<reference evidence="7" key="1">
    <citation type="journal article" date="2019" name="Int. J. Syst. Evol. Microbiol.">
        <title>The Global Catalogue of Microorganisms (GCM) 10K type strain sequencing project: providing services to taxonomists for standard genome sequencing and annotation.</title>
        <authorList>
            <consortium name="The Broad Institute Genomics Platform"/>
            <consortium name="The Broad Institute Genome Sequencing Center for Infectious Disease"/>
            <person name="Wu L."/>
            <person name="Ma J."/>
        </authorList>
    </citation>
    <scope>NUCLEOTIDE SEQUENCE [LARGE SCALE GENOMIC DNA]</scope>
    <source>
        <strain evidence="7">JCM 16014</strain>
    </source>
</reference>
<dbReference type="Proteomes" id="UP001500751">
    <property type="component" value="Unassembled WGS sequence"/>
</dbReference>
<accession>A0ABP5EZR0</accession>
<dbReference type="InterPro" id="IPR036390">
    <property type="entry name" value="WH_DNA-bd_sf"/>
</dbReference>
<dbReference type="InterPro" id="IPR000524">
    <property type="entry name" value="Tscrpt_reg_HTH_GntR"/>
</dbReference>
<keyword evidence="1" id="KW-0805">Transcription regulation</keyword>
<keyword evidence="2" id="KW-0238">DNA-binding</keyword>
<comment type="caution">
    <text evidence="6">The sequence shown here is derived from an EMBL/GenBank/DDBJ whole genome shotgun (WGS) entry which is preliminary data.</text>
</comment>
<dbReference type="Gene3D" id="1.10.10.10">
    <property type="entry name" value="Winged helix-like DNA-binding domain superfamily/Winged helix DNA-binding domain"/>
    <property type="match status" value="1"/>
</dbReference>
<evidence type="ECO:0000313" key="7">
    <source>
        <dbReference type="Proteomes" id="UP001500751"/>
    </source>
</evidence>
<dbReference type="InterPro" id="IPR036388">
    <property type="entry name" value="WH-like_DNA-bd_sf"/>
</dbReference>
<dbReference type="SUPFAM" id="SSF46785">
    <property type="entry name" value="Winged helix' DNA-binding domain"/>
    <property type="match status" value="1"/>
</dbReference>
<dbReference type="CDD" id="cd07377">
    <property type="entry name" value="WHTH_GntR"/>
    <property type="match status" value="1"/>
</dbReference>
<dbReference type="SMART" id="SM00345">
    <property type="entry name" value="HTH_GNTR"/>
    <property type="match status" value="1"/>
</dbReference>
<dbReference type="InterPro" id="IPR011711">
    <property type="entry name" value="GntR_C"/>
</dbReference>
<feature type="compositionally biased region" description="Basic and acidic residues" evidence="4">
    <location>
        <begin position="259"/>
        <end position="273"/>
    </location>
</feature>
<dbReference type="EMBL" id="BAAAQN010000001">
    <property type="protein sequence ID" value="GAA2010662.1"/>
    <property type="molecule type" value="Genomic_DNA"/>
</dbReference>
<dbReference type="InterPro" id="IPR008920">
    <property type="entry name" value="TF_FadR/GntR_C"/>
</dbReference>
<feature type="domain" description="HTH gntR-type" evidence="5">
    <location>
        <begin position="56"/>
        <end position="123"/>
    </location>
</feature>
<evidence type="ECO:0000256" key="2">
    <source>
        <dbReference type="ARBA" id="ARBA00023125"/>
    </source>
</evidence>
<protein>
    <submittedName>
        <fullName evidence="6">GntR family transcriptional regulator</fullName>
    </submittedName>
</protein>
<dbReference type="PANTHER" id="PTHR43537">
    <property type="entry name" value="TRANSCRIPTIONAL REGULATOR, GNTR FAMILY"/>
    <property type="match status" value="1"/>
</dbReference>
<keyword evidence="7" id="KW-1185">Reference proteome</keyword>
<proteinExistence type="predicted"/>
<feature type="region of interest" description="Disordered" evidence="4">
    <location>
        <begin position="1"/>
        <end position="61"/>
    </location>
</feature>
<evidence type="ECO:0000259" key="5">
    <source>
        <dbReference type="PROSITE" id="PS50949"/>
    </source>
</evidence>
<dbReference type="Pfam" id="PF00392">
    <property type="entry name" value="GntR"/>
    <property type="match status" value="1"/>
</dbReference>
<dbReference type="Gene3D" id="1.20.120.530">
    <property type="entry name" value="GntR ligand-binding domain-like"/>
    <property type="match status" value="1"/>
</dbReference>
<dbReference type="PROSITE" id="PS50949">
    <property type="entry name" value="HTH_GNTR"/>
    <property type="match status" value="1"/>
</dbReference>
<gene>
    <name evidence="6" type="ORF">GCM10009839_00720</name>
</gene>
<dbReference type="Pfam" id="PF07729">
    <property type="entry name" value="FCD"/>
    <property type="match status" value="1"/>
</dbReference>
<evidence type="ECO:0000256" key="1">
    <source>
        <dbReference type="ARBA" id="ARBA00023015"/>
    </source>
</evidence>
<sequence>MVGRGVEVSTEQAPASGDGAGEPDAGPDTGLAAGPDTGLAAGPSGVGPEPPRRAGKVSASEVSRAIRDDIIRGVHPPGSRLAEEALSARYGVSRVPVREALRTLEAEGFVRSRPYAGVVVAELDDAEAEDLLEIRARLEPLGAGRAAARRTPEQLGRLKELLLLAEDALTAGRLAELARLNSRFHEVLAQASGSQTLSQLVTQLSWKIAWVYAIELPRRAEDSWREHAEIVQALEAADPERASAVVARHISQAQKAYRRRDTGPAARVEDSET</sequence>
<evidence type="ECO:0000256" key="4">
    <source>
        <dbReference type="SAM" id="MobiDB-lite"/>
    </source>
</evidence>
<organism evidence="6 7">
    <name type="scientific">Catenulispora yoronensis</name>
    <dbReference type="NCBI Taxonomy" id="450799"/>
    <lineage>
        <taxon>Bacteria</taxon>
        <taxon>Bacillati</taxon>
        <taxon>Actinomycetota</taxon>
        <taxon>Actinomycetes</taxon>
        <taxon>Catenulisporales</taxon>
        <taxon>Catenulisporaceae</taxon>
        <taxon>Catenulispora</taxon>
    </lineage>
</organism>
<keyword evidence="3" id="KW-0804">Transcription</keyword>
<feature type="region of interest" description="Disordered" evidence="4">
    <location>
        <begin position="253"/>
        <end position="273"/>
    </location>
</feature>
<feature type="compositionally biased region" description="Low complexity" evidence="4">
    <location>
        <begin position="13"/>
        <end position="28"/>
    </location>
</feature>
<evidence type="ECO:0000256" key="3">
    <source>
        <dbReference type="ARBA" id="ARBA00023163"/>
    </source>
</evidence>
<evidence type="ECO:0000313" key="6">
    <source>
        <dbReference type="EMBL" id="GAA2010662.1"/>
    </source>
</evidence>
<dbReference type="SUPFAM" id="SSF48008">
    <property type="entry name" value="GntR ligand-binding domain-like"/>
    <property type="match status" value="1"/>
</dbReference>
<dbReference type="PRINTS" id="PR00035">
    <property type="entry name" value="HTHGNTR"/>
</dbReference>
<name>A0ABP5EZR0_9ACTN</name>
<dbReference type="SMART" id="SM00895">
    <property type="entry name" value="FCD"/>
    <property type="match status" value="1"/>
</dbReference>
<dbReference type="PANTHER" id="PTHR43537:SF24">
    <property type="entry name" value="GLUCONATE OPERON TRANSCRIPTIONAL REPRESSOR"/>
    <property type="match status" value="1"/>
</dbReference>